<evidence type="ECO:0000313" key="4">
    <source>
        <dbReference type="Proteomes" id="UP000596742"/>
    </source>
</evidence>
<evidence type="ECO:0000256" key="2">
    <source>
        <dbReference type="SAM" id="Phobius"/>
    </source>
</evidence>
<accession>A0A8B6DS10</accession>
<keyword evidence="2" id="KW-1133">Transmembrane helix</keyword>
<name>A0A8B6DS10_MYTGA</name>
<keyword evidence="4" id="KW-1185">Reference proteome</keyword>
<dbReference type="AlphaFoldDB" id="A0A8B6DS10"/>
<feature type="compositionally biased region" description="Basic and acidic residues" evidence="1">
    <location>
        <begin position="295"/>
        <end position="307"/>
    </location>
</feature>
<organism evidence="3 4">
    <name type="scientific">Mytilus galloprovincialis</name>
    <name type="common">Mediterranean mussel</name>
    <dbReference type="NCBI Taxonomy" id="29158"/>
    <lineage>
        <taxon>Eukaryota</taxon>
        <taxon>Metazoa</taxon>
        <taxon>Spiralia</taxon>
        <taxon>Lophotrochozoa</taxon>
        <taxon>Mollusca</taxon>
        <taxon>Bivalvia</taxon>
        <taxon>Autobranchia</taxon>
        <taxon>Pteriomorphia</taxon>
        <taxon>Mytilida</taxon>
        <taxon>Mytiloidea</taxon>
        <taxon>Mytilidae</taxon>
        <taxon>Mytilinae</taxon>
        <taxon>Mytilus</taxon>
    </lineage>
</organism>
<feature type="transmembrane region" description="Helical" evidence="2">
    <location>
        <begin position="188"/>
        <end position="212"/>
    </location>
</feature>
<sequence>MVILDYFTTTSVYSIGIIFLWIISLSSADYNLVNGETGKYRWFDTAAQIHRVCCYCPIEAVSSDKYNDAFQVGEDESRDSCNATEDEVKQTGMWPFCICEHKMGLKPEFIGCVLPNISRVEWTCDNVFTSLNVSVYTTCKPRCTKDSMVLVNPGAKSYRCGENKTWDNQPTSVYCQEKTEEEVEVWKSLVIVIVIASVGVIVFISIIIVLIITCWRRHQCCLQEIYSSSESSSSSKMEMIEIPINSTNTESSSGDTNDNRTLETQISEKDSTSDLCSIDFDTINKSDCENQEGENVSKIDEEEERKSIPDSLIDAKTDSWVARLEKDNIKEEQLPLLSNNNDSKPAQPLPVKVSGLRESYRGGEVHYSVIRGSEVIIASKIVETDSDFIIDREYDEHKLNYYKIRSASKNNEGVYNWELKDNSKQGKQTGSFNITICGDGPGSPSLLDKAVCVQERSSPFSSNNSNVANITSSKICDAMPQNKIDFVEKCKHCNLTLTEALQHYGSSYSLNNICHMVDPTTTSESQCWIGFVKFYGLMEGFRIKSIEYHKKGNPEDGHMLHILQELLPPLDFRAGHLVYYFSQKHSLREDVLHEIKKFHNNCKFCDICYKTAHSQSN</sequence>
<dbReference type="EMBL" id="UYJE01003835">
    <property type="protein sequence ID" value="VDI22755.1"/>
    <property type="molecule type" value="Genomic_DNA"/>
</dbReference>
<comment type="caution">
    <text evidence="3">The sequence shown here is derived from an EMBL/GenBank/DDBJ whole genome shotgun (WGS) entry which is preliminary data.</text>
</comment>
<dbReference type="OrthoDB" id="6111886at2759"/>
<evidence type="ECO:0000256" key="1">
    <source>
        <dbReference type="SAM" id="MobiDB-lite"/>
    </source>
</evidence>
<proteinExistence type="predicted"/>
<keyword evidence="2" id="KW-0472">Membrane</keyword>
<protein>
    <submittedName>
        <fullName evidence="3">Uncharacterized protein</fullName>
    </submittedName>
</protein>
<feature type="transmembrane region" description="Helical" evidence="2">
    <location>
        <begin position="12"/>
        <end position="33"/>
    </location>
</feature>
<dbReference type="Proteomes" id="UP000596742">
    <property type="component" value="Unassembled WGS sequence"/>
</dbReference>
<keyword evidence="2" id="KW-0812">Transmembrane</keyword>
<reference evidence="3" key="1">
    <citation type="submission" date="2018-11" db="EMBL/GenBank/DDBJ databases">
        <authorList>
            <person name="Alioto T."/>
            <person name="Alioto T."/>
        </authorList>
    </citation>
    <scope>NUCLEOTIDE SEQUENCE</scope>
</reference>
<gene>
    <name evidence="3" type="ORF">MGAL_10B007672</name>
</gene>
<evidence type="ECO:0000313" key="3">
    <source>
        <dbReference type="EMBL" id="VDI22755.1"/>
    </source>
</evidence>
<feature type="region of interest" description="Disordered" evidence="1">
    <location>
        <begin position="288"/>
        <end position="307"/>
    </location>
</feature>